<feature type="domain" description="Soluble ligand binding" evidence="1">
    <location>
        <begin position="1"/>
        <end position="47"/>
    </location>
</feature>
<dbReference type="InterPro" id="IPR019554">
    <property type="entry name" value="Soluble_ligand-bd"/>
</dbReference>
<dbReference type="AlphaFoldDB" id="X1L4R6"/>
<name>X1L4R6_9ZZZZ</name>
<dbReference type="SUPFAM" id="SSF47781">
    <property type="entry name" value="RuvA domain 2-like"/>
    <property type="match status" value="1"/>
</dbReference>
<evidence type="ECO:0000259" key="1">
    <source>
        <dbReference type="Pfam" id="PF10531"/>
    </source>
</evidence>
<dbReference type="InterPro" id="IPR051675">
    <property type="entry name" value="Endo/Exo/Phosphatase_dom_1"/>
</dbReference>
<feature type="non-terminal residue" evidence="2">
    <location>
        <position position="1"/>
    </location>
</feature>
<dbReference type="GO" id="GO:0015628">
    <property type="term" value="P:protein secretion by the type II secretion system"/>
    <property type="evidence" value="ECO:0007669"/>
    <property type="project" value="TreeGrafter"/>
</dbReference>
<dbReference type="Gene3D" id="3.10.560.10">
    <property type="entry name" value="Outer membrane lipoprotein wza domain like"/>
    <property type="match status" value="1"/>
</dbReference>
<dbReference type="PANTHER" id="PTHR21180">
    <property type="entry name" value="ENDONUCLEASE/EXONUCLEASE/PHOSPHATASE FAMILY DOMAIN-CONTAINING PROTEIN 1"/>
    <property type="match status" value="1"/>
</dbReference>
<dbReference type="EMBL" id="BARU01037625">
    <property type="protein sequence ID" value="GAH89153.1"/>
    <property type="molecule type" value="Genomic_DNA"/>
</dbReference>
<comment type="caution">
    <text evidence="2">The sequence shown here is derived from an EMBL/GenBank/DDBJ whole genome shotgun (WGS) entry which is preliminary data.</text>
</comment>
<proteinExistence type="predicted"/>
<dbReference type="Gene3D" id="1.10.150.320">
    <property type="entry name" value="Photosystem II 12 kDa extrinsic protein"/>
    <property type="match status" value="1"/>
</dbReference>
<dbReference type="InterPro" id="IPR010994">
    <property type="entry name" value="RuvA_2-like"/>
</dbReference>
<organism evidence="2">
    <name type="scientific">marine sediment metagenome</name>
    <dbReference type="NCBI Taxonomy" id="412755"/>
    <lineage>
        <taxon>unclassified sequences</taxon>
        <taxon>metagenomes</taxon>
        <taxon>ecological metagenomes</taxon>
    </lineage>
</organism>
<accession>X1L4R6</accession>
<dbReference type="PANTHER" id="PTHR21180:SF32">
    <property type="entry name" value="ENDONUCLEASE_EXONUCLEASE_PHOSPHATASE FAMILY DOMAIN-CONTAINING PROTEIN 1"/>
    <property type="match status" value="1"/>
</dbReference>
<sequence>VKNPGVYQLKSTDRIVDAVKIAGGASEEANLDLINLAALLKDGQKIIVPSKIYNENGEEINKNIDNNVEVIYSSYSGSMSGKININTANATMLQTLSGIGPVLSERIIEYRNKNGFFGVIDDIKDVSGIGEKKFEGIKDLICVQ</sequence>
<dbReference type="Pfam" id="PF10531">
    <property type="entry name" value="SLBB"/>
    <property type="match status" value="1"/>
</dbReference>
<evidence type="ECO:0000313" key="2">
    <source>
        <dbReference type="EMBL" id="GAH89153.1"/>
    </source>
</evidence>
<dbReference type="GO" id="GO:0015627">
    <property type="term" value="C:type II protein secretion system complex"/>
    <property type="evidence" value="ECO:0007669"/>
    <property type="project" value="TreeGrafter"/>
</dbReference>
<gene>
    <name evidence="2" type="ORF">S03H2_58583</name>
</gene>
<dbReference type="InterPro" id="IPR004509">
    <property type="entry name" value="Competence_ComEA_HhH"/>
</dbReference>
<dbReference type="NCBIfam" id="TIGR00426">
    <property type="entry name" value="competence protein ComEA helix-hairpin-helix repeat region"/>
    <property type="match status" value="1"/>
</dbReference>
<protein>
    <recommendedName>
        <fullName evidence="1">Soluble ligand binding domain-containing protein</fullName>
    </recommendedName>
</protein>
<reference evidence="2" key="1">
    <citation type="journal article" date="2014" name="Front. Microbiol.">
        <title>High frequency of phylogenetically diverse reductive dehalogenase-homologous genes in deep subseafloor sedimentary metagenomes.</title>
        <authorList>
            <person name="Kawai M."/>
            <person name="Futagami T."/>
            <person name="Toyoda A."/>
            <person name="Takaki Y."/>
            <person name="Nishi S."/>
            <person name="Hori S."/>
            <person name="Arai W."/>
            <person name="Tsubouchi T."/>
            <person name="Morono Y."/>
            <person name="Uchiyama I."/>
            <person name="Ito T."/>
            <person name="Fujiyama A."/>
            <person name="Inagaki F."/>
            <person name="Takami H."/>
        </authorList>
    </citation>
    <scope>NUCLEOTIDE SEQUENCE</scope>
    <source>
        <strain evidence="2">Expedition CK06-06</strain>
    </source>
</reference>
<dbReference type="Pfam" id="PF12836">
    <property type="entry name" value="HHH_3"/>
    <property type="match status" value="1"/>
</dbReference>